<dbReference type="SMART" id="SM00028">
    <property type="entry name" value="TPR"/>
    <property type="match status" value="3"/>
</dbReference>
<evidence type="ECO:0000313" key="2">
    <source>
        <dbReference type="EMBL" id="WEB39732.1"/>
    </source>
</evidence>
<dbReference type="Gene3D" id="1.25.40.10">
    <property type="entry name" value="Tetratricopeptide repeat domain"/>
    <property type="match status" value="1"/>
</dbReference>
<accession>A0ABY8A854</accession>
<feature type="domain" description="ORC1/DEAH AAA+ ATPase" evidence="1">
    <location>
        <begin position="77"/>
        <end position="176"/>
    </location>
</feature>
<dbReference type="Gene3D" id="3.40.50.300">
    <property type="entry name" value="P-loop containing nucleotide triphosphate hydrolases"/>
    <property type="match status" value="1"/>
</dbReference>
<dbReference type="SUPFAM" id="SSF52540">
    <property type="entry name" value="P-loop containing nucleoside triphosphate hydrolases"/>
    <property type="match status" value="1"/>
</dbReference>
<reference evidence="2 3" key="1">
    <citation type="submission" date="2022-03" db="EMBL/GenBank/DDBJ databases">
        <title>Streptomyces yunnanensis P86,complete genome.</title>
        <authorList>
            <person name="Chen S."/>
            <person name="Zhang Q."/>
        </authorList>
    </citation>
    <scope>NUCLEOTIDE SEQUENCE [LARGE SCALE GENOMIC DNA]</scope>
    <source>
        <strain evidence="2 3">P86</strain>
    </source>
</reference>
<keyword evidence="3" id="KW-1185">Reference proteome</keyword>
<dbReference type="PANTHER" id="PTHR47691:SF3">
    <property type="entry name" value="HTH-TYPE TRANSCRIPTIONAL REGULATOR RV0890C-RELATED"/>
    <property type="match status" value="1"/>
</dbReference>
<evidence type="ECO:0000259" key="1">
    <source>
        <dbReference type="Pfam" id="PF13401"/>
    </source>
</evidence>
<name>A0ABY8A854_9ACTN</name>
<gene>
    <name evidence="2" type="ORF">MOV08_10920</name>
</gene>
<organism evidence="2 3">
    <name type="scientific">Streptomyces yunnanensis</name>
    <dbReference type="NCBI Taxonomy" id="156453"/>
    <lineage>
        <taxon>Bacteria</taxon>
        <taxon>Bacillati</taxon>
        <taxon>Actinomycetota</taxon>
        <taxon>Actinomycetes</taxon>
        <taxon>Kitasatosporales</taxon>
        <taxon>Streptomycetaceae</taxon>
        <taxon>Streptomyces</taxon>
    </lineage>
</organism>
<dbReference type="InterPro" id="IPR049945">
    <property type="entry name" value="AAA_22"/>
</dbReference>
<dbReference type="InterPro" id="IPR027417">
    <property type="entry name" value="P-loop_NTPase"/>
</dbReference>
<protein>
    <submittedName>
        <fullName evidence="2">AAA family ATPase</fullName>
    </submittedName>
</protein>
<dbReference type="PRINTS" id="PR00364">
    <property type="entry name" value="DISEASERSIST"/>
</dbReference>
<dbReference type="PANTHER" id="PTHR47691">
    <property type="entry name" value="REGULATOR-RELATED"/>
    <property type="match status" value="1"/>
</dbReference>
<dbReference type="InterPro" id="IPR011990">
    <property type="entry name" value="TPR-like_helical_dom_sf"/>
</dbReference>
<dbReference type="Proteomes" id="UP001218629">
    <property type="component" value="Chromosome"/>
</dbReference>
<dbReference type="RefSeq" id="WP_275307274.1">
    <property type="nucleotide sequence ID" value="NZ_CP095749.1"/>
</dbReference>
<dbReference type="EMBL" id="CP095749">
    <property type="protein sequence ID" value="WEB39732.1"/>
    <property type="molecule type" value="Genomic_DNA"/>
</dbReference>
<evidence type="ECO:0000313" key="3">
    <source>
        <dbReference type="Proteomes" id="UP001218629"/>
    </source>
</evidence>
<dbReference type="SUPFAM" id="SSF48452">
    <property type="entry name" value="TPR-like"/>
    <property type="match status" value="1"/>
</dbReference>
<proteinExistence type="predicted"/>
<dbReference type="Pfam" id="PF13401">
    <property type="entry name" value="AAA_22"/>
    <property type="match status" value="1"/>
</dbReference>
<dbReference type="InterPro" id="IPR019734">
    <property type="entry name" value="TPR_rpt"/>
</dbReference>
<sequence length="708" mass="78018">MAEETRNSVAGQARVESLVQANQIGSVYLHGASESSGQIPYQLPLEIQHFENREGEQARVLRATEDWLDGESVPARALIISISGLTGVGKTTLGFRLARRFKESCPDGALYADLDEGRRDGTADISDVLRQMLRALGVPRDEVERSLTARRRQYLDETRHRRLVVVLDNVRRFEGEAELLMPASAGSAVVLVGPRTPPDLDPGVAVELPLSPLTEDHAVRLLLRIAGDQTPAADPEAVAELARLCAGLPAALRVAGHWVRRHRRRGWARLLAGLTIELQRNGVPETEPVWNATYHDLGGPARTLYRLLAAEPGPAISPQAAVALLGTGEDAAEEALEELEDAGLLDLVPDLDDDRAVRLRMHALVRDHARRRAATDGADGETASGRQRNIFWHLRQAQRADELAAGERMTFAARMLALPGTPDVDFPGKTAALHWLHSERRVLHSCVRVAYDAGLYAESWALCEPLWTHQLDHPGSAADIDSFTIGREAALHAEDVPAAIRMRCQLARPLWESERFAEAGEELKVAVRAAALLASDDDKYRKLFASALEFRGRLQAEQGKWSAAVPDYRHSLRLHQQIENPYGEMLLTYLLGQASAGLGELDRSAEELGIAHTMARELKRERMTARTGFALGRVLLRLGRAAEARQLYEAALDAARERRSLSEQVRVLEALAGLYREERDEDAAERYLAAARALRSRPTGSPPDPSRP</sequence>